<dbReference type="InterPro" id="IPR016039">
    <property type="entry name" value="Thiolase-like"/>
</dbReference>
<gene>
    <name evidence="5" type="ORF">EDD58_101500</name>
</gene>
<dbReference type="Gene3D" id="3.40.47.10">
    <property type="match status" value="1"/>
</dbReference>
<dbReference type="NCBIfam" id="NF006829">
    <property type="entry name" value="PRK09352.1"/>
    <property type="match status" value="1"/>
</dbReference>
<accession>A0A4R3LC69</accession>
<comment type="caution">
    <text evidence="5">The sequence shown here is derived from an EMBL/GenBank/DDBJ whole genome shotgun (WGS) entry which is preliminary data.</text>
</comment>
<dbReference type="Pfam" id="PF08541">
    <property type="entry name" value="ACP_syn_III_C"/>
    <property type="match status" value="1"/>
</dbReference>
<protein>
    <submittedName>
        <fullName evidence="5">3-oxoacyl-[acyl-carrier-protein] synthase-3</fullName>
    </submittedName>
</protein>
<proteinExistence type="predicted"/>
<dbReference type="NCBIfam" id="NF005541">
    <property type="entry name" value="PRK07204.1"/>
    <property type="match status" value="1"/>
</dbReference>
<dbReference type="SUPFAM" id="SSF53901">
    <property type="entry name" value="Thiolase-like"/>
    <property type="match status" value="1"/>
</dbReference>
<dbReference type="Pfam" id="PF08545">
    <property type="entry name" value="ACP_syn_III"/>
    <property type="match status" value="1"/>
</dbReference>
<feature type="domain" description="Beta-ketoacyl-[acyl-carrier-protein] synthase III N-terminal" evidence="4">
    <location>
        <begin position="110"/>
        <end position="189"/>
    </location>
</feature>
<organism evidence="5 6">
    <name type="scientific">Hazenella coriacea</name>
    <dbReference type="NCBI Taxonomy" id="1179467"/>
    <lineage>
        <taxon>Bacteria</taxon>
        <taxon>Bacillati</taxon>
        <taxon>Bacillota</taxon>
        <taxon>Bacilli</taxon>
        <taxon>Bacillales</taxon>
        <taxon>Thermoactinomycetaceae</taxon>
        <taxon>Hazenella</taxon>
    </lineage>
</organism>
<dbReference type="EMBL" id="SMAG01000001">
    <property type="protein sequence ID" value="TCS96855.1"/>
    <property type="molecule type" value="Genomic_DNA"/>
</dbReference>
<dbReference type="GO" id="GO:0004315">
    <property type="term" value="F:3-oxoacyl-[acyl-carrier-protein] synthase activity"/>
    <property type="evidence" value="ECO:0007669"/>
    <property type="project" value="InterPro"/>
</dbReference>
<evidence type="ECO:0000259" key="4">
    <source>
        <dbReference type="Pfam" id="PF08545"/>
    </source>
</evidence>
<dbReference type="InterPro" id="IPR013751">
    <property type="entry name" value="ACP_syn_III_N"/>
</dbReference>
<dbReference type="OrthoDB" id="9815506at2"/>
<keyword evidence="1" id="KW-0808">Transferase</keyword>
<keyword evidence="6" id="KW-1185">Reference proteome</keyword>
<dbReference type="PANTHER" id="PTHR34069:SF2">
    <property type="entry name" value="BETA-KETOACYL-[ACYL-CARRIER-PROTEIN] SYNTHASE III"/>
    <property type="match status" value="1"/>
</dbReference>
<dbReference type="PANTHER" id="PTHR34069">
    <property type="entry name" value="3-OXOACYL-[ACYL-CARRIER-PROTEIN] SYNTHASE 3"/>
    <property type="match status" value="1"/>
</dbReference>
<keyword evidence="2" id="KW-0012">Acyltransferase</keyword>
<dbReference type="AlphaFoldDB" id="A0A4R3LC69"/>
<dbReference type="GO" id="GO:0006633">
    <property type="term" value="P:fatty acid biosynthetic process"/>
    <property type="evidence" value="ECO:0007669"/>
    <property type="project" value="InterPro"/>
</dbReference>
<name>A0A4R3LC69_9BACL</name>
<dbReference type="Proteomes" id="UP000294937">
    <property type="component" value="Unassembled WGS sequence"/>
</dbReference>
<evidence type="ECO:0000256" key="2">
    <source>
        <dbReference type="ARBA" id="ARBA00023315"/>
    </source>
</evidence>
<dbReference type="GO" id="GO:0044550">
    <property type="term" value="P:secondary metabolite biosynthetic process"/>
    <property type="evidence" value="ECO:0007669"/>
    <property type="project" value="TreeGrafter"/>
</dbReference>
<dbReference type="RefSeq" id="WP_131923234.1">
    <property type="nucleotide sequence ID" value="NZ_SMAG01000001.1"/>
</dbReference>
<evidence type="ECO:0000313" key="5">
    <source>
        <dbReference type="EMBL" id="TCS96855.1"/>
    </source>
</evidence>
<dbReference type="InterPro" id="IPR013747">
    <property type="entry name" value="ACP_syn_III_C"/>
</dbReference>
<dbReference type="CDD" id="cd00830">
    <property type="entry name" value="KAS_III"/>
    <property type="match status" value="1"/>
</dbReference>
<evidence type="ECO:0000259" key="3">
    <source>
        <dbReference type="Pfam" id="PF08541"/>
    </source>
</evidence>
<sequence length="338" mass="36599">MEMRRVQIMGVGKYLPRSVVTAEEIDEKLGTRKGWVAKKAGVLTRHFADGETASQMGAAAAREALTKAGLSLSDIDCIVCASGTMEQAIPCTASLIYSELDPTHTGIPAFDINSTCLSFVTAFDHLSYLITAGRYRQILIVSTEIASVGLDWTQKESSALFGDGAAAVVLGPTPQGEKSAILSSRMETYSQGAHLSEIRGGGTKHHPRKYGAELDMSDFLFDMDGEAIFRLSARYLPEFIKRLLSKDAIGTPRLSLNEVDLVIPHQASMMAMRLMQRRLGISKKQMFIFAQNHGNTIASSIPIGIYEAIEQGQIQRGDTVMLLGTSAGLSLGGLVFVY</sequence>
<evidence type="ECO:0000313" key="6">
    <source>
        <dbReference type="Proteomes" id="UP000294937"/>
    </source>
</evidence>
<reference evidence="5 6" key="1">
    <citation type="submission" date="2019-03" db="EMBL/GenBank/DDBJ databases">
        <title>Genomic Encyclopedia of Type Strains, Phase IV (KMG-IV): sequencing the most valuable type-strain genomes for metagenomic binning, comparative biology and taxonomic classification.</title>
        <authorList>
            <person name="Goeker M."/>
        </authorList>
    </citation>
    <scope>NUCLEOTIDE SEQUENCE [LARGE SCALE GENOMIC DNA]</scope>
    <source>
        <strain evidence="5 6">DSM 45707</strain>
    </source>
</reference>
<evidence type="ECO:0000256" key="1">
    <source>
        <dbReference type="ARBA" id="ARBA00022679"/>
    </source>
</evidence>
<feature type="domain" description="Beta-ketoacyl-[acyl-carrier-protein] synthase III C-terminal" evidence="3">
    <location>
        <begin position="254"/>
        <end position="336"/>
    </location>
</feature>